<evidence type="ECO:0000256" key="7">
    <source>
        <dbReference type="PROSITE-ProRule" id="PRU01360"/>
    </source>
</evidence>
<feature type="non-terminal residue" evidence="8">
    <location>
        <position position="1"/>
    </location>
</feature>
<keyword evidence="8" id="KW-0675">Receptor</keyword>
<comment type="caution">
    <text evidence="8">The sequence shown here is derived from an EMBL/GenBank/DDBJ whole genome shotgun (WGS) entry which is preliminary data.</text>
</comment>
<dbReference type="PROSITE" id="PS52016">
    <property type="entry name" value="TONB_DEPENDENT_REC_3"/>
    <property type="match status" value="1"/>
</dbReference>
<dbReference type="EMBL" id="JAODZE010000029">
    <property type="protein sequence ID" value="MDH0148500.1"/>
    <property type="molecule type" value="Genomic_DNA"/>
</dbReference>
<dbReference type="Proteomes" id="UP001158076">
    <property type="component" value="Unassembled WGS sequence"/>
</dbReference>
<sequence length="95" mass="10695">LSYGWQGRFVTAVDSLRTGVGTLDKPGYGVHDLYAQWSVLGDDRLVLNMTLKNLFDKQYLDHASNEDFESIPGYEGVRGSYEPGRELRLGVTLRL</sequence>
<evidence type="ECO:0000256" key="6">
    <source>
        <dbReference type="ARBA" id="ARBA00023237"/>
    </source>
</evidence>
<evidence type="ECO:0000313" key="9">
    <source>
        <dbReference type="Proteomes" id="UP001158076"/>
    </source>
</evidence>
<dbReference type="GO" id="GO:0009279">
    <property type="term" value="C:cell outer membrane"/>
    <property type="evidence" value="ECO:0007669"/>
    <property type="project" value="UniProtKB-SubCell"/>
</dbReference>
<organism evidence="8 9">
    <name type="scientific">Stutzerimonas stutzeri</name>
    <name type="common">Pseudomonas stutzeri</name>
    <dbReference type="NCBI Taxonomy" id="316"/>
    <lineage>
        <taxon>Bacteria</taxon>
        <taxon>Pseudomonadati</taxon>
        <taxon>Pseudomonadota</taxon>
        <taxon>Gammaproteobacteria</taxon>
        <taxon>Pseudomonadales</taxon>
        <taxon>Pseudomonadaceae</taxon>
        <taxon>Stutzerimonas</taxon>
    </lineage>
</organism>
<dbReference type="InterPro" id="IPR039426">
    <property type="entry name" value="TonB-dep_rcpt-like"/>
</dbReference>
<name>A0AA42HCT1_STUST</name>
<evidence type="ECO:0000256" key="2">
    <source>
        <dbReference type="ARBA" id="ARBA00022448"/>
    </source>
</evidence>
<evidence type="ECO:0000256" key="3">
    <source>
        <dbReference type="ARBA" id="ARBA00022452"/>
    </source>
</evidence>
<proteinExistence type="inferred from homology"/>
<keyword evidence="3 7" id="KW-1134">Transmembrane beta strand</keyword>
<dbReference type="Gene3D" id="2.40.170.20">
    <property type="entry name" value="TonB-dependent receptor, beta-barrel domain"/>
    <property type="match status" value="1"/>
</dbReference>
<dbReference type="SUPFAM" id="SSF56935">
    <property type="entry name" value="Porins"/>
    <property type="match status" value="1"/>
</dbReference>
<reference evidence="8" key="1">
    <citation type="submission" date="2022-09" db="EMBL/GenBank/DDBJ databases">
        <title>Intensive care unit water sources are persistently colonized with multi-drug resistant bacteria and are the site of extensive horizontal gene transfer of antibiotic resistance genes.</title>
        <authorList>
            <person name="Diorio-Toth L."/>
        </authorList>
    </citation>
    <scope>NUCLEOTIDE SEQUENCE</scope>
    <source>
        <strain evidence="8">GD04147</strain>
    </source>
</reference>
<evidence type="ECO:0000256" key="5">
    <source>
        <dbReference type="ARBA" id="ARBA00023136"/>
    </source>
</evidence>
<comment type="subcellular location">
    <subcellularLocation>
        <location evidence="1 7">Cell outer membrane</location>
        <topology evidence="1 7">Multi-pass membrane protein</topology>
    </subcellularLocation>
</comment>
<keyword evidence="5 7" id="KW-0472">Membrane</keyword>
<keyword evidence="6 7" id="KW-0998">Cell outer membrane</keyword>
<keyword evidence="4 7" id="KW-0812">Transmembrane</keyword>
<dbReference type="AlphaFoldDB" id="A0AA42HCT1"/>
<evidence type="ECO:0000256" key="1">
    <source>
        <dbReference type="ARBA" id="ARBA00004571"/>
    </source>
</evidence>
<keyword evidence="2 7" id="KW-0813">Transport</keyword>
<dbReference type="InterPro" id="IPR036942">
    <property type="entry name" value="Beta-barrel_TonB_sf"/>
</dbReference>
<accession>A0AA42HCT1</accession>
<evidence type="ECO:0000256" key="4">
    <source>
        <dbReference type="ARBA" id="ARBA00022692"/>
    </source>
</evidence>
<gene>
    <name evidence="8" type="ORF">N7335_19095</name>
</gene>
<comment type="similarity">
    <text evidence="7">Belongs to the TonB-dependent receptor family.</text>
</comment>
<protein>
    <submittedName>
        <fullName evidence="8">TonB-dependent receptor</fullName>
    </submittedName>
</protein>
<evidence type="ECO:0000313" key="8">
    <source>
        <dbReference type="EMBL" id="MDH0148500.1"/>
    </source>
</evidence>